<proteinExistence type="predicted"/>
<sequence>MEDAAKFSVCAPSVSLSRRWIQEVSHNGGFKKSITTVDSKSLMMVDSRSLSRRWIQEVFHDGGFKSLTTADSRSLSRRWIQEVSHDSGFKKSHDGGSMKSLTTVDSRSLTTVDSRSLSRRGYYAPIRCHGIDGHFGCRCIAGWFSRISHFLATVCRHRTTKNHSKVG</sequence>
<evidence type="ECO:0000313" key="2">
    <source>
        <dbReference type="Proteomes" id="UP001195483"/>
    </source>
</evidence>
<accession>A0AAE0SK78</accession>
<reference evidence="1" key="3">
    <citation type="submission" date="2023-05" db="EMBL/GenBank/DDBJ databases">
        <authorList>
            <person name="Smith C.H."/>
        </authorList>
    </citation>
    <scope>NUCLEOTIDE SEQUENCE</scope>
    <source>
        <strain evidence="1">CHS0354</strain>
        <tissue evidence="1">Mantle</tissue>
    </source>
</reference>
<keyword evidence="2" id="KW-1185">Reference proteome</keyword>
<gene>
    <name evidence="1" type="ORF">CHS0354_012336</name>
</gene>
<name>A0AAE0SK78_9BIVA</name>
<dbReference type="Proteomes" id="UP001195483">
    <property type="component" value="Unassembled WGS sequence"/>
</dbReference>
<comment type="caution">
    <text evidence="1">The sequence shown here is derived from an EMBL/GenBank/DDBJ whole genome shotgun (WGS) entry which is preliminary data.</text>
</comment>
<evidence type="ECO:0000313" key="1">
    <source>
        <dbReference type="EMBL" id="KAK3593246.1"/>
    </source>
</evidence>
<reference evidence="1" key="2">
    <citation type="journal article" date="2021" name="Genome Biol. Evol.">
        <title>Developing a high-quality reference genome for a parasitic bivalve with doubly uniparental inheritance (Bivalvia: Unionida).</title>
        <authorList>
            <person name="Smith C.H."/>
        </authorList>
    </citation>
    <scope>NUCLEOTIDE SEQUENCE</scope>
    <source>
        <strain evidence="1">CHS0354</strain>
        <tissue evidence="1">Mantle</tissue>
    </source>
</reference>
<dbReference type="EMBL" id="JAEAOA010000748">
    <property type="protein sequence ID" value="KAK3593246.1"/>
    <property type="molecule type" value="Genomic_DNA"/>
</dbReference>
<reference evidence="1" key="1">
    <citation type="journal article" date="2021" name="Genome Biol. Evol.">
        <title>A High-Quality Reference Genome for a Parasitic Bivalve with Doubly Uniparental Inheritance (Bivalvia: Unionida).</title>
        <authorList>
            <person name="Smith C.H."/>
        </authorList>
    </citation>
    <scope>NUCLEOTIDE SEQUENCE</scope>
    <source>
        <strain evidence="1">CHS0354</strain>
    </source>
</reference>
<protein>
    <submittedName>
        <fullName evidence="1">Uncharacterized protein</fullName>
    </submittedName>
</protein>
<dbReference type="AlphaFoldDB" id="A0AAE0SK78"/>
<feature type="non-terminal residue" evidence="1">
    <location>
        <position position="167"/>
    </location>
</feature>
<organism evidence="1 2">
    <name type="scientific">Potamilus streckersoni</name>
    <dbReference type="NCBI Taxonomy" id="2493646"/>
    <lineage>
        <taxon>Eukaryota</taxon>
        <taxon>Metazoa</taxon>
        <taxon>Spiralia</taxon>
        <taxon>Lophotrochozoa</taxon>
        <taxon>Mollusca</taxon>
        <taxon>Bivalvia</taxon>
        <taxon>Autobranchia</taxon>
        <taxon>Heteroconchia</taxon>
        <taxon>Palaeoheterodonta</taxon>
        <taxon>Unionida</taxon>
        <taxon>Unionoidea</taxon>
        <taxon>Unionidae</taxon>
        <taxon>Ambleminae</taxon>
        <taxon>Lampsilini</taxon>
        <taxon>Potamilus</taxon>
    </lineage>
</organism>